<evidence type="ECO:0000313" key="8">
    <source>
        <dbReference type="EMBL" id="MBF4802458.1"/>
    </source>
</evidence>
<comment type="catalytic activity">
    <reaction evidence="6">
        <text>[thioredoxin]-dithiol + NADP(+) = [thioredoxin]-disulfide + NADPH + H(+)</text>
        <dbReference type="Rhea" id="RHEA:20345"/>
        <dbReference type="Rhea" id="RHEA-COMP:10698"/>
        <dbReference type="Rhea" id="RHEA-COMP:10700"/>
        <dbReference type="ChEBI" id="CHEBI:15378"/>
        <dbReference type="ChEBI" id="CHEBI:29950"/>
        <dbReference type="ChEBI" id="CHEBI:50058"/>
        <dbReference type="ChEBI" id="CHEBI:57783"/>
        <dbReference type="ChEBI" id="CHEBI:58349"/>
        <dbReference type="EC" id="1.8.1.9"/>
    </reaction>
</comment>
<dbReference type="PROSITE" id="PS00573">
    <property type="entry name" value="PYRIDINE_REDOX_2"/>
    <property type="match status" value="1"/>
</dbReference>
<dbReference type="EMBL" id="JABZGU010000014">
    <property type="protein sequence ID" value="MBF4802458.1"/>
    <property type="molecule type" value="Genomic_DNA"/>
</dbReference>
<keyword evidence="4" id="KW-1015">Disulfide bond</keyword>
<dbReference type="InterPro" id="IPR050097">
    <property type="entry name" value="Ferredoxin-NADP_redctase_2"/>
</dbReference>
<dbReference type="PRINTS" id="PR00469">
    <property type="entry name" value="PNDRDTASEII"/>
</dbReference>
<feature type="domain" description="FAD/NAD(P)-binding" evidence="7">
    <location>
        <begin position="7"/>
        <end position="299"/>
    </location>
</feature>
<evidence type="ECO:0000256" key="4">
    <source>
        <dbReference type="ARBA" id="ARBA00023157"/>
    </source>
</evidence>
<keyword evidence="3" id="KW-0560">Oxidoreductase</keyword>
<comment type="caution">
    <text evidence="8">The sequence shown here is derived from an EMBL/GenBank/DDBJ whole genome shotgun (WGS) entry which is preliminary data.</text>
</comment>
<dbReference type="InterPro" id="IPR023753">
    <property type="entry name" value="FAD/NAD-binding_dom"/>
</dbReference>
<dbReference type="SUPFAM" id="SSF51905">
    <property type="entry name" value="FAD/NAD(P)-binding domain"/>
    <property type="match status" value="1"/>
</dbReference>
<evidence type="ECO:0000256" key="6">
    <source>
        <dbReference type="ARBA" id="ARBA00048132"/>
    </source>
</evidence>
<reference evidence="8" key="1">
    <citation type="submission" date="2020-04" db="EMBL/GenBank/DDBJ databases">
        <title>Deep metagenomics examines the oral microbiome during advanced dental caries in children, revealing novel taxa and co-occurrences with host molecules.</title>
        <authorList>
            <person name="Baker J.L."/>
            <person name="Morton J.T."/>
            <person name="Dinis M."/>
            <person name="Alvarez R."/>
            <person name="Tran N.C."/>
            <person name="Knight R."/>
            <person name="Edlund A."/>
        </authorList>
    </citation>
    <scope>NUCLEOTIDE SEQUENCE</scope>
    <source>
        <strain evidence="8">JCVI_3_bin.11</strain>
    </source>
</reference>
<keyword evidence="1" id="KW-0285">Flavoprotein</keyword>
<accession>A0A9D6AEY2</accession>
<dbReference type="GO" id="GO:0004791">
    <property type="term" value="F:thioredoxin-disulfide reductase (NADPH) activity"/>
    <property type="evidence" value="ECO:0007669"/>
    <property type="project" value="UniProtKB-EC"/>
</dbReference>
<dbReference type="PANTHER" id="PTHR48105">
    <property type="entry name" value="THIOREDOXIN REDUCTASE 1-RELATED-RELATED"/>
    <property type="match status" value="1"/>
</dbReference>
<dbReference type="PRINTS" id="PR00368">
    <property type="entry name" value="FADPNR"/>
</dbReference>
<dbReference type="InterPro" id="IPR008255">
    <property type="entry name" value="Pyr_nucl-diS_OxRdtase_2_AS"/>
</dbReference>
<dbReference type="Proteomes" id="UP000787322">
    <property type="component" value="Unassembled WGS sequence"/>
</dbReference>
<keyword evidence="5" id="KW-0676">Redox-active center</keyword>
<name>A0A9D6AEY2_9ACTN</name>
<evidence type="ECO:0000256" key="3">
    <source>
        <dbReference type="ARBA" id="ARBA00023002"/>
    </source>
</evidence>
<evidence type="ECO:0000256" key="5">
    <source>
        <dbReference type="ARBA" id="ARBA00023284"/>
    </source>
</evidence>
<evidence type="ECO:0000256" key="2">
    <source>
        <dbReference type="ARBA" id="ARBA00022827"/>
    </source>
</evidence>
<evidence type="ECO:0000256" key="1">
    <source>
        <dbReference type="ARBA" id="ARBA00022630"/>
    </source>
</evidence>
<gene>
    <name evidence="8" type="ORF">HXK24_01330</name>
</gene>
<sequence>MADVITKDLVIVGGGPAGLSAAIYAKRALLDTVVLEKQAVGGQVITTTEVENYPGMPNTDGFTITDTLQKQATDLGAEIVMANVLSIVKDPETNLFVLETSEGTYHAKAVIVSGGANPRHAGFTNEEKFTGKGVSYCATCDGMFYRGKQVFVIGGGNTAVEESQFLARFADKATLIVRKDHLRANATAIKQFEENPKTEIRYLTSITAVDGNDLLTSITFRNNQTGEEHTETFDEGSFGVFVLVGRVPSTELLTDLVDLDEQGYVLADERMATKTPGLFTAGDLNKKPLRQIITAAADGAIAATSVASYLGQPVEG</sequence>
<dbReference type="AlphaFoldDB" id="A0A9D6AEY2"/>
<proteinExistence type="predicted"/>
<dbReference type="Gene3D" id="3.50.50.60">
    <property type="entry name" value="FAD/NAD(P)-binding domain"/>
    <property type="match status" value="2"/>
</dbReference>
<dbReference type="Pfam" id="PF07992">
    <property type="entry name" value="Pyr_redox_2"/>
    <property type="match status" value="1"/>
</dbReference>
<protein>
    <submittedName>
        <fullName evidence="8">FAD-dependent oxidoreductase</fullName>
    </submittedName>
</protein>
<evidence type="ECO:0000259" key="7">
    <source>
        <dbReference type="Pfam" id="PF07992"/>
    </source>
</evidence>
<keyword evidence="2" id="KW-0274">FAD</keyword>
<organism evidence="8 9">
    <name type="scientific">Lancefieldella parvula</name>
    <dbReference type="NCBI Taxonomy" id="1382"/>
    <lineage>
        <taxon>Bacteria</taxon>
        <taxon>Bacillati</taxon>
        <taxon>Actinomycetota</taxon>
        <taxon>Coriobacteriia</taxon>
        <taxon>Coriobacteriales</taxon>
        <taxon>Atopobiaceae</taxon>
        <taxon>Lancefieldella</taxon>
    </lineage>
</organism>
<dbReference type="InterPro" id="IPR036188">
    <property type="entry name" value="FAD/NAD-bd_sf"/>
</dbReference>
<evidence type="ECO:0000313" key="9">
    <source>
        <dbReference type="Proteomes" id="UP000787322"/>
    </source>
</evidence>